<evidence type="ECO:0000256" key="2">
    <source>
        <dbReference type="SAM" id="Phobius"/>
    </source>
</evidence>
<sequence>MDPPPCCLEGCRHRASAPPSSVHSPRSTTARPVSSYNSCASTCSKTGHSGPNNGGPKAASPATVEAGGLAQAAAPPFTSSTAPPPPPAASRLCCGRASSASKGPSMPCRRATQPHSKAVKSGPSALACRDSGANRRPSTASQITWASAAASIAGPAAFVIAPLLVAPAAPTAPAATVVAVAAVAMVLVAAVVQLGKPVPSTTDALPAPPAVPSPPPPWQPCASEPPTAPVSVFAQSTMADTSGYFCASELQSAAQRSRLQRIRWRQQAYIARIAGLWT</sequence>
<name>A0A8J4GUF2_9CHLO</name>
<comment type="caution">
    <text evidence="3">The sequence shown here is derived from an EMBL/GenBank/DDBJ whole genome shotgun (WGS) entry which is preliminary data.</text>
</comment>
<keyword evidence="2" id="KW-0812">Transmembrane</keyword>
<feature type="transmembrane region" description="Helical" evidence="2">
    <location>
        <begin position="171"/>
        <end position="192"/>
    </location>
</feature>
<evidence type="ECO:0000256" key="1">
    <source>
        <dbReference type="SAM" id="MobiDB-lite"/>
    </source>
</evidence>
<evidence type="ECO:0000313" key="4">
    <source>
        <dbReference type="Proteomes" id="UP000722791"/>
    </source>
</evidence>
<keyword evidence="2" id="KW-0472">Membrane</keyword>
<organism evidence="3 4">
    <name type="scientific">Volvox reticuliferus</name>
    <dbReference type="NCBI Taxonomy" id="1737510"/>
    <lineage>
        <taxon>Eukaryota</taxon>
        <taxon>Viridiplantae</taxon>
        <taxon>Chlorophyta</taxon>
        <taxon>core chlorophytes</taxon>
        <taxon>Chlorophyceae</taxon>
        <taxon>CS clade</taxon>
        <taxon>Chlamydomonadales</taxon>
        <taxon>Volvocaceae</taxon>
        <taxon>Volvox</taxon>
    </lineage>
</organism>
<accession>A0A8J4GUF2</accession>
<dbReference type="EMBL" id="BNCQ01000054">
    <property type="protein sequence ID" value="GIM14151.1"/>
    <property type="molecule type" value="Genomic_DNA"/>
</dbReference>
<dbReference type="Proteomes" id="UP000722791">
    <property type="component" value="Unassembled WGS sequence"/>
</dbReference>
<feature type="compositionally biased region" description="Low complexity" evidence="1">
    <location>
        <begin position="70"/>
        <end position="81"/>
    </location>
</feature>
<evidence type="ECO:0000313" key="3">
    <source>
        <dbReference type="EMBL" id="GIM14151.1"/>
    </source>
</evidence>
<proteinExistence type="predicted"/>
<gene>
    <name evidence="3" type="ORF">Vretimale_17163</name>
</gene>
<feature type="compositionally biased region" description="Polar residues" evidence="1">
    <location>
        <begin position="18"/>
        <end position="51"/>
    </location>
</feature>
<protein>
    <submittedName>
        <fullName evidence="3">Uncharacterized protein</fullName>
    </submittedName>
</protein>
<keyword evidence="2" id="KW-1133">Transmembrane helix</keyword>
<reference evidence="3" key="1">
    <citation type="journal article" date="2021" name="Proc. Natl. Acad. Sci. U.S.A.">
        <title>Three genomes in the algal genus Volvox reveal the fate of a haploid sex-determining region after a transition to homothallism.</title>
        <authorList>
            <person name="Yamamoto K."/>
            <person name="Hamaji T."/>
            <person name="Kawai-Toyooka H."/>
            <person name="Matsuzaki R."/>
            <person name="Takahashi F."/>
            <person name="Nishimura Y."/>
            <person name="Kawachi M."/>
            <person name="Noguchi H."/>
            <person name="Minakuchi Y."/>
            <person name="Umen J.G."/>
            <person name="Toyoda A."/>
            <person name="Nozaki H."/>
        </authorList>
    </citation>
    <scope>NUCLEOTIDE SEQUENCE</scope>
    <source>
        <strain evidence="3">NIES-3785</strain>
    </source>
</reference>
<feature type="region of interest" description="Disordered" evidence="1">
    <location>
        <begin position="13"/>
        <end position="137"/>
    </location>
</feature>
<feature type="transmembrane region" description="Helical" evidence="2">
    <location>
        <begin position="143"/>
        <end position="165"/>
    </location>
</feature>
<dbReference type="AlphaFoldDB" id="A0A8J4GUF2"/>